<dbReference type="Gene3D" id="3.30.930.10">
    <property type="entry name" value="Bira Bifunctional Protein, Domain 2"/>
    <property type="match status" value="1"/>
</dbReference>
<evidence type="ECO:0000256" key="3">
    <source>
        <dbReference type="ARBA" id="ARBA00022840"/>
    </source>
</evidence>
<keyword evidence="1 6" id="KW-0436">Ligase</keyword>
<dbReference type="EMBL" id="PCVM01000066">
    <property type="protein sequence ID" value="PIQ73369.1"/>
    <property type="molecule type" value="Genomic_DNA"/>
</dbReference>
<dbReference type="InterPro" id="IPR018149">
    <property type="entry name" value="Lys-tRNA-synth_II_C"/>
</dbReference>
<dbReference type="CDD" id="cd04322">
    <property type="entry name" value="LysRS_N"/>
    <property type="match status" value="1"/>
</dbReference>
<evidence type="ECO:0000256" key="1">
    <source>
        <dbReference type="ARBA" id="ARBA00022598"/>
    </source>
</evidence>
<dbReference type="InterPro" id="IPR044136">
    <property type="entry name" value="Lys-tRNA-ligase_II_N"/>
</dbReference>
<evidence type="ECO:0000313" key="6">
    <source>
        <dbReference type="EMBL" id="PIQ73369.1"/>
    </source>
</evidence>
<dbReference type="Proteomes" id="UP000231056">
    <property type="component" value="Unassembled WGS sequence"/>
</dbReference>
<dbReference type="GO" id="GO:0005524">
    <property type="term" value="F:ATP binding"/>
    <property type="evidence" value="ECO:0007669"/>
    <property type="project" value="UniProtKB-KW"/>
</dbReference>
<gene>
    <name evidence="6" type="ORF">COV58_02875</name>
</gene>
<dbReference type="AlphaFoldDB" id="A0A2M6ITW8"/>
<dbReference type="InterPro" id="IPR004364">
    <property type="entry name" value="Aa-tRNA-synt_II"/>
</dbReference>
<accession>A0A2M6ITW8</accession>
<dbReference type="PRINTS" id="PR00982">
    <property type="entry name" value="TRNASYNTHLYS"/>
</dbReference>
<keyword evidence="3" id="KW-0067">ATP-binding</keyword>
<keyword evidence="2" id="KW-0547">Nucleotide-binding</keyword>
<protein>
    <submittedName>
        <fullName evidence="6">Lysine--tRNA ligase</fullName>
    </submittedName>
</protein>
<dbReference type="PANTHER" id="PTHR42918:SF15">
    <property type="entry name" value="LYSINE--TRNA LIGASE, CHLOROPLASTIC_MITOCHONDRIAL"/>
    <property type="match status" value="1"/>
</dbReference>
<organism evidence="6 7">
    <name type="scientific">Candidatus Roizmanbacteria bacterium CG11_big_fil_rev_8_21_14_0_20_36_8</name>
    <dbReference type="NCBI Taxonomy" id="1974856"/>
    <lineage>
        <taxon>Bacteria</taxon>
        <taxon>Candidatus Roizmaniibacteriota</taxon>
    </lineage>
</organism>
<dbReference type="Pfam" id="PF01336">
    <property type="entry name" value="tRNA_anti-codon"/>
    <property type="match status" value="1"/>
</dbReference>
<sequence>MDNTSSDLIGQRNLRIGHLKELRALGINPYPSESIKEYANHEVVSNFERLKGKTMTLAGRIMNKREHGKLIFADLQDQSGVIQIAIKKDDLKEDLESGNLSWGQLKLIDVGDIIQVSGTLDKTVQGEISIFVERINILTKSIRPMPTNLDDKEQQFRRRYVDLVLNLDRKEQFMRKAKFYEVNRQFLKDHGFVELETPVLERVTGGADATPFTTHHNALDQDFFLRISTELYQKRLIGGGFEKIFVIGPNFRNEGLSDEHLQEYYQIEWYWAYANFQDNMNMLKDMFKHIALEVYGKTKFTTHGHTFDLADDWEEIDYQAAIQDRFGVDIFKTDQSEMIKK</sequence>
<dbReference type="PROSITE" id="PS50862">
    <property type="entry name" value="AA_TRNA_LIGASE_II"/>
    <property type="match status" value="1"/>
</dbReference>
<dbReference type="GO" id="GO:0005829">
    <property type="term" value="C:cytosol"/>
    <property type="evidence" value="ECO:0007669"/>
    <property type="project" value="TreeGrafter"/>
</dbReference>
<dbReference type="GO" id="GO:0004824">
    <property type="term" value="F:lysine-tRNA ligase activity"/>
    <property type="evidence" value="ECO:0007669"/>
    <property type="project" value="InterPro"/>
</dbReference>
<feature type="non-terminal residue" evidence="6">
    <location>
        <position position="341"/>
    </location>
</feature>
<evidence type="ECO:0000313" key="7">
    <source>
        <dbReference type="Proteomes" id="UP000231056"/>
    </source>
</evidence>
<keyword evidence="4" id="KW-0030">Aminoacyl-tRNA synthetase</keyword>
<proteinExistence type="predicted"/>
<reference evidence="6 7" key="1">
    <citation type="submission" date="2017-09" db="EMBL/GenBank/DDBJ databases">
        <title>Depth-based differentiation of microbial function through sediment-hosted aquifers and enrichment of novel symbionts in the deep terrestrial subsurface.</title>
        <authorList>
            <person name="Probst A.J."/>
            <person name="Ladd B."/>
            <person name="Jarett J.K."/>
            <person name="Geller-Mcgrath D.E."/>
            <person name="Sieber C.M."/>
            <person name="Emerson J.B."/>
            <person name="Anantharaman K."/>
            <person name="Thomas B.C."/>
            <person name="Malmstrom R."/>
            <person name="Stieglmeier M."/>
            <person name="Klingl A."/>
            <person name="Woyke T."/>
            <person name="Ryan C.M."/>
            <person name="Banfield J.F."/>
        </authorList>
    </citation>
    <scope>NUCLEOTIDE SEQUENCE [LARGE SCALE GENOMIC DNA]</scope>
    <source>
        <strain evidence="6">CG11_big_fil_rev_8_21_14_0_20_36_8</strain>
    </source>
</reference>
<comment type="caution">
    <text evidence="6">The sequence shown here is derived from an EMBL/GenBank/DDBJ whole genome shotgun (WGS) entry which is preliminary data.</text>
</comment>
<evidence type="ECO:0000256" key="4">
    <source>
        <dbReference type="ARBA" id="ARBA00023146"/>
    </source>
</evidence>
<name>A0A2M6ITW8_9BACT</name>
<dbReference type="SUPFAM" id="SSF55681">
    <property type="entry name" value="Class II aaRS and biotin synthetases"/>
    <property type="match status" value="1"/>
</dbReference>
<dbReference type="Pfam" id="PF00152">
    <property type="entry name" value="tRNA-synt_2"/>
    <property type="match status" value="1"/>
</dbReference>
<dbReference type="InterPro" id="IPR004365">
    <property type="entry name" value="NA-bd_OB_tRNA"/>
</dbReference>
<dbReference type="SUPFAM" id="SSF50249">
    <property type="entry name" value="Nucleic acid-binding proteins"/>
    <property type="match status" value="1"/>
</dbReference>
<evidence type="ECO:0000259" key="5">
    <source>
        <dbReference type="PROSITE" id="PS50862"/>
    </source>
</evidence>
<dbReference type="Gene3D" id="2.40.50.140">
    <property type="entry name" value="Nucleic acid-binding proteins"/>
    <property type="match status" value="1"/>
</dbReference>
<dbReference type="InterPro" id="IPR012340">
    <property type="entry name" value="NA-bd_OB-fold"/>
</dbReference>
<dbReference type="GO" id="GO:0000049">
    <property type="term" value="F:tRNA binding"/>
    <property type="evidence" value="ECO:0007669"/>
    <property type="project" value="TreeGrafter"/>
</dbReference>
<dbReference type="InterPro" id="IPR045864">
    <property type="entry name" value="aa-tRNA-synth_II/BPL/LPL"/>
</dbReference>
<dbReference type="PANTHER" id="PTHR42918">
    <property type="entry name" value="LYSYL-TRNA SYNTHETASE"/>
    <property type="match status" value="1"/>
</dbReference>
<dbReference type="InterPro" id="IPR006195">
    <property type="entry name" value="aa-tRNA-synth_II"/>
</dbReference>
<evidence type="ECO:0000256" key="2">
    <source>
        <dbReference type="ARBA" id="ARBA00022741"/>
    </source>
</evidence>
<dbReference type="GO" id="GO:0006430">
    <property type="term" value="P:lysyl-tRNA aminoacylation"/>
    <property type="evidence" value="ECO:0007669"/>
    <property type="project" value="InterPro"/>
</dbReference>
<feature type="domain" description="Aminoacyl-transfer RNA synthetases class-II family profile" evidence="5">
    <location>
        <begin position="184"/>
        <end position="293"/>
    </location>
</feature>